<comment type="caution">
    <text evidence="1">The sequence shown here is derived from an EMBL/GenBank/DDBJ whole genome shotgun (WGS) entry which is preliminary data.</text>
</comment>
<gene>
    <name evidence="1" type="ORF">WR31_24820</name>
</gene>
<evidence type="ECO:0000313" key="2">
    <source>
        <dbReference type="Proteomes" id="UP000034400"/>
    </source>
</evidence>
<protein>
    <recommendedName>
        <fullName evidence="3">Bro-N domain-containing protein</fullName>
    </recommendedName>
</protein>
<sequence>MPVRRPKYAGTEVLTSTSMDELFVALRLADVAEIVGMVEGPELDDLINAAGVKADVWQNELPGGPSVTMITIEAVRAIMRLKGTPEALRFTTWLNRQFPANASLAALDGDLTSDYLFQVEEMYRENPDIQASEIASRLKISEVEAGILQVQIRLFHQQKI</sequence>
<accession>A0ABD4AQC3</accession>
<dbReference type="Proteomes" id="UP000034400">
    <property type="component" value="Unassembled WGS sequence"/>
</dbReference>
<evidence type="ECO:0000313" key="1">
    <source>
        <dbReference type="EMBL" id="KKL36424.1"/>
    </source>
</evidence>
<proteinExistence type="predicted"/>
<evidence type="ECO:0008006" key="3">
    <source>
        <dbReference type="Google" id="ProtNLM"/>
    </source>
</evidence>
<dbReference type="AlphaFoldDB" id="A0ABD4AQC3"/>
<name>A0ABD4AQC3_9BURK</name>
<organism evidence="1 2">
    <name type="scientific">Burkholderia contaminans LMG 23361</name>
    <dbReference type="NCBI Taxonomy" id="1334628"/>
    <lineage>
        <taxon>Bacteria</taxon>
        <taxon>Pseudomonadati</taxon>
        <taxon>Pseudomonadota</taxon>
        <taxon>Betaproteobacteria</taxon>
        <taxon>Burkholderiales</taxon>
        <taxon>Burkholderiaceae</taxon>
        <taxon>Burkholderia</taxon>
        <taxon>Burkholderia cepacia complex</taxon>
    </lineage>
</organism>
<reference evidence="1 2" key="1">
    <citation type="submission" date="2015-03" db="EMBL/GenBank/DDBJ databases">
        <title>Draft genome sequences of the Burkholderia contaminans strains LMG 23361 and FFH2055 and Burkholderia cenocepacia K56-2.</title>
        <authorList>
            <person name="Bloodworth R.A."/>
            <person name="Selin C."/>
            <person name="Lopez De Volder M.A."/>
            <person name="Degrossi J."/>
            <person name="Drevinek P."/>
            <person name="Galanternik L."/>
            <person name="Cardona S.T."/>
        </authorList>
    </citation>
    <scope>NUCLEOTIDE SEQUENCE [LARGE SCALE GENOMIC DNA]</scope>
    <source>
        <strain evidence="1 2">LMG 23361</strain>
    </source>
</reference>
<dbReference type="EMBL" id="LASD01000010">
    <property type="protein sequence ID" value="KKL36424.1"/>
    <property type="molecule type" value="Genomic_DNA"/>
</dbReference>